<sequence length="58" mass="6388">MSSPVVDQNTIYLHTKNERLTAIDIATGEILWTGQPMGKYQSLVRNDDVLLVLDAGGE</sequence>
<name>A0A5C5WHN5_9BACT</name>
<dbReference type="AlphaFoldDB" id="A0A5C5WHN5"/>
<dbReference type="SUPFAM" id="SSF50998">
    <property type="entry name" value="Quinoprotein alcohol dehydrogenase-like"/>
    <property type="match status" value="1"/>
</dbReference>
<dbReference type="InterPro" id="IPR018391">
    <property type="entry name" value="PQQ_b-propeller_rpt"/>
</dbReference>
<dbReference type="SMART" id="SM00564">
    <property type="entry name" value="PQQ"/>
    <property type="match status" value="1"/>
</dbReference>
<dbReference type="Pfam" id="PF13360">
    <property type="entry name" value="PQQ_2"/>
    <property type="match status" value="1"/>
</dbReference>
<gene>
    <name evidence="2" type="primary">bamB_5</name>
    <name evidence="2" type="ORF">Pla22_30660</name>
</gene>
<evidence type="ECO:0000313" key="2">
    <source>
        <dbReference type="EMBL" id="TWT50324.1"/>
    </source>
</evidence>
<dbReference type="InterPro" id="IPR002372">
    <property type="entry name" value="PQQ_rpt_dom"/>
</dbReference>
<dbReference type="RefSeq" id="WP_146515576.1">
    <property type="nucleotide sequence ID" value="NZ_SJPI01000002.1"/>
</dbReference>
<dbReference type="EMBL" id="SJPI01000002">
    <property type="protein sequence ID" value="TWT50324.1"/>
    <property type="molecule type" value="Genomic_DNA"/>
</dbReference>
<dbReference type="Proteomes" id="UP000316598">
    <property type="component" value="Unassembled WGS sequence"/>
</dbReference>
<comment type="caution">
    <text evidence="2">The sequence shown here is derived from an EMBL/GenBank/DDBJ whole genome shotgun (WGS) entry which is preliminary data.</text>
</comment>
<keyword evidence="3" id="KW-1185">Reference proteome</keyword>
<dbReference type="Gene3D" id="2.40.10.480">
    <property type="match status" value="1"/>
</dbReference>
<evidence type="ECO:0000313" key="3">
    <source>
        <dbReference type="Proteomes" id="UP000316598"/>
    </source>
</evidence>
<accession>A0A5C5WHN5</accession>
<dbReference type="OrthoDB" id="5290752at2"/>
<evidence type="ECO:0000259" key="1">
    <source>
        <dbReference type="Pfam" id="PF13360"/>
    </source>
</evidence>
<organism evidence="2 3">
    <name type="scientific">Rubripirellula amarantea</name>
    <dbReference type="NCBI Taxonomy" id="2527999"/>
    <lineage>
        <taxon>Bacteria</taxon>
        <taxon>Pseudomonadati</taxon>
        <taxon>Planctomycetota</taxon>
        <taxon>Planctomycetia</taxon>
        <taxon>Pirellulales</taxon>
        <taxon>Pirellulaceae</taxon>
        <taxon>Rubripirellula</taxon>
    </lineage>
</organism>
<proteinExistence type="predicted"/>
<feature type="domain" description="Pyrrolo-quinoline quinone repeat" evidence="1">
    <location>
        <begin position="3"/>
        <end position="46"/>
    </location>
</feature>
<reference evidence="2 3" key="1">
    <citation type="submission" date="2019-02" db="EMBL/GenBank/DDBJ databases">
        <title>Deep-cultivation of Planctomycetes and their phenomic and genomic characterization uncovers novel biology.</title>
        <authorList>
            <person name="Wiegand S."/>
            <person name="Jogler M."/>
            <person name="Boedeker C."/>
            <person name="Pinto D."/>
            <person name="Vollmers J."/>
            <person name="Rivas-Marin E."/>
            <person name="Kohn T."/>
            <person name="Peeters S.H."/>
            <person name="Heuer A."/>
            <person name="Rast P."/>
            <person name="Oberbeckmann S."/>
            <person name="Bunk B."/>
            <person name="Jeske O."/>
            <person name="Meyerdierks A."/>
            <person name="Storesund J.E."/>
            <person name="Kallscheuer N."/>
            <person name="Luecker S."/>
            <person name="Lage O.M."/>
            <person name="Pohl T."/>
            <person name="Merkel B.J."/>
            <person name="Hornburger P."/>
            <person name="Mueller R.-W."/>
            <person name="Bruemmer F."/>
            <person name="Labrenz M."/>
            <person name="Spormann A.M."/>
            <person name="Op Den Camp H."/>
            <person name="Overmann J."/>
            <person name="Amann R."/>
            <person name="Jetten M.S.M."/>
            <person name="Mascher T."/>
            <person name="Medema M.H."/>
            <person name="Devos D.P."/>
            <person name="Kaster A.-K."/>
            <person name="Ovreas L."/>
            <person name="Rohde M."/>
            <person name="Galperin M.Y."/>
            <person name="Jogler C."/>
        </authorList>
    </citation>
    <scope>NUCLEOTIDE SEQUENCE [LARGE SCALE GENOMIC DNA]</scope>
    <source>
        <strain evidence="2 3">Pla22</strain>
    </source>
</reference>
<protein>
    <submittedName>
        <fullName evidence="2">Outer membrane protein assembly factor BamB</fullName>
    </submittedName>
</protein>
<dbReference type="InterPro" id="IPR011047">
    <property type="entry name" value="Quinoprotein_ADH-like_sf"/>
</dbReference>